<keyword evidence="3" id="KW-1185">Reference proteome</keyword>
<sequence length="223" mass="24109">MDVLTINFMAITRMFFMLLHVFAVVAAGMGIAFGDYAIFARHKTDANLLGRAGLAVSVALFVLWVTGLSVIWMDTGFVWAVLATKPKLLAKLTVVILLTMNGIALHKIVFKRLCEAQNEPLRAAKLPAVLGAISVVTWLYAAFLGLAKPVASLLGYVGFMGLYFFLLIIAIATALALVSPRLARRLTHTEHSNGLVKTPNFMDQNIEKKGGLICATMGTNALS</sequence>
<feature type="transmembrane region" description="Helical" evidence="1">
    <location>
        <begin position="126"/>
        <end position="147"/>
    </location>
</feature>
<gene>
    <name evidence="2" type="ORF">H8K47_17155</name>
</gene>
<evidence type="ECO:0000256" key="1">
    <source>
        <dbReference type="SAM" id="Phobius"/>
    </source>
</evidence>
<evidence type="ECO:0000313" key="3">
    <source>
        <dbReference type="Proteomes" id="UP000612361"/>
    </source>
</evidence>
<feature type="transmembrane region" description="Helical" evidence="1">
    <location>
        <begin position="88"/>
        <end position="105"/>
    </location>
</feature>
<organism evidence="2 3">
    <name type="scientific">Undibacterium rugosum</name>
    <dbReference type="NCBI Taxonomy" id="2762291"/>
    <lineage>
        <taxon>Bacteria</taxon>
        <taxon>Pseudomonadati</taxon>
        <taxon>Pseudomonadota</taxon>
        <taxon>Betaproteobacteria</taxon>
        <taxon>Burkholderiales</taxon>
        <taxon>Oxalobacteraceae</taxon>
        <taxon>Undibacterium</taxon>
    </lineage>
</organism>
<feature type="transmembrane region" description="Helical" evidence="1">
    <location>
        <begin position="153"/>
        <end position="178"/>
    </location>
</feature>
<evidence type="ECO:0000313" key="2">
    <source>
        <dbReference type="EMBL" id="MBC3937087.1"/>
    </source>
</evidence>
<feature type="transmembrane region" description="Helical" evidence="1">
    <location>
        <begin position="15"/>
        <end position="40"/>
    </location>
</feature>
<proteinExistence type="predicted"/>
<accession>A0A923KWW8</accession>
<reference evidence="2" key="1">
    <citation type="submission" date="2020-08" db="EMBL/GenBank/DDBJ databases">
        <title>Novel species isolated from subtropical streams in China.</title>
        <authorList>
            <person name="Lu H."/>
        </authorList>
    </citation>
    <scope>NUCLEOTIDE SEQUENCE</scope>
    <source>
        <strain evidence="2">CY7W</strain>
    </source>
</reference>
<name>A0A923KWW8_9BURK</name>
<dbReference type="EMBL" id="JACOGG010000030">
    <property type="protein sequence ID" value="MBC3937087.1"/>
    <property type="molecule type" value="Genomic_DNA"/>
</dbReference>
<keyword evidence="1" id="KW-1133">Transmembrane helix</keyword>
<feature type="transmembrane region" description="Helical" evidence="1">
    <location>
        <begin position="52"/>
        <end position="73"/>
    </location>
</feature>
<dbReference type="Proteomes" id="UP000612361">
    <property type="component" value="Unassembled WGS sequence"/>
</dbReference>
<keyword evidence="1" id="KW-0812">Transmembrane</keyword>
<dbReference type="RefSeq" id="WP_186882601.1">
    <property type="nucleotide sequence ID" value="NZ_JACOGG010000030.1"/>
</dbReference>
<dbReference type="AlphaFoldDB" id="A0A923KWW8"/>
<comment type="caution">
    <text evidence="2">The sequence shown here is derived from an EMBL/GenBank/DDBJ whole genome shotgun (WGS) entry which is preliminary data.</text>
</comment>
<protein>
    <submittedName>
        <fullName evidence="2">Uncharacterized protein</fullName>
    </submittedName>
</protein>
<keyword evidence="1" id="KW-0472">Membrane</keyword>